<sequence>MTLLYSDEFFLQHETGGHPENAGRLRAVTARLQENKLDQRCTRPVWKSVSHEQLMRVHDKDQIDAVESLAEMGGGMLDPDTIVSRRSYDVAKMAAGAACDAVRRVVAGEDKTALCLVRPPGHHATDTKAMGFCLMNNIAVAARFATTELDLDRVMIVDWDVHHGNGTQDIFWEDPHVGFLSMHRFPFYPGSGTADETGGGAGKGTTVNLPIRFGTARQDQLKGFRAEVEALADKIKPQLILVSAGFDSHVDDPIGSLELESEDFSELTQIVLDVAKTHADGRVVSILEGGYNPVALGESVECHLEKLLE</sequence>
<evidence type="ECO:0000313" key="3">
    <source>
        <dbReference type="EMBL" id="KAA5543067.1"/>
    </source>
</evidence>
<proteinExistence type="inferred from homology"/>
<dbReference type="CDD" id="cd09992">
    <property type="entry name" value="HDAC_classII"/>
    <property type="match status" value="1"/>
</dbReference>
<reference evidence="3 4" key="1">
    <citation type="submission" date="2019-08" db="EMBL/GenBank/DDBJ databases">
        <authorList>
            <person name="Dhanesh K."/>
            <person name="Kumar G."/>
            <person name="Sasikala C."/>
            <person name="Venkata Ramana C."/>
        </authorList>
    </citation>
    <scope>NUCLEOTIDE SEQUENCE [LARGE SCALE GENOMIC DNA]</scope>
    <source>
        <strain evidence="3 4">JC645</strain>
    </source>
</reference>
<dbReference type="AlphaFoldDB" id="A0A5M6D6A5"/>
<evidence type="ECO:0000256" key="1">
    <source>
        <dbReference type="ARBA" id="ARBA00005947"/>
    </source>
</evidence>
<keyword evidence="4" id="KW-1185">Reference proteome</keyword>
<accession>A0A5M6D6A5</accession>
<protein>
    <submittedName>
        <fullName evidence="3">Histone deacetylase</fullName>
    </submittedName>
</protein>
<comment type="similarity">
    <text evidence="1">Belongs to the histone deacetylase family.</text>
</comment>
<dbReference type="InterPro" id="IPR000286">
    <property type="entry name" value="HDACs"/>
</dbReference>
<dbReference type="InterPro" id="IPR023696">
    <property type="entry name" value="Ureohydrolase_dom_sf"/>
</dbReference>
<dbReference type="PANTHER" id="PTHR10625:SF10">
    <property type="entry name" value="HISTONE DEACETYLASE HDAC1"/>
    <property type="match status" value="1"/>
</dbReference>
<gene>
    <name evidence="3" type="ORF">FYK55_12310</name>
</gene>
<dbReference type="Proteomes" id="UP000324479">
    <property type="component" value="Unassembled WGS sequence"/>
</dbReference>
<evidence type="ECO:0000259" key="2">
    <source>
        <dbReference type="Pfam" id="PF00850"/>
    </source>
</evidence>
<dbReference type="InterPro" id="IPR023801">
    <property type="entry name" value="His_deacetylse_dom"/>
</dbReference>
<name>A0A5M6D6A5_9BACT</name>
<dbReference type="EMBL" id="VWOX01000006">
    <property type="protein sequence ID" value="KAA5543067.1"/>
    <property type="molecule type" value="Genomic_DNA"/>
</dbReference>
<dbReference type="InterPro" id="IPR037138">
    <property type="entry name" value="His_deacetylse_dom_sf"/>
</dbReference>
<feature type="domain" description="Histone deacetylase" evidence="2">
    <location>
        <begin position="18"/>
        <end position="306"/>
    </location>
</feature>
<organism evidence="3 4">
    <name type="scientific">Roseiconus nitratireducens</name>
    <dbReference type="NCBI Taxonomy" id="2605748"/>
    <lineage>
        <taxon>Bacteria</taxon>
        <taxon>Pseudomonadati</taxon>
        <taxon>Planctomycetota</taxon>
        <taxon>Planctomycetia</taxon>
        <taxon>Pirellulales</taxon>
        <taxon>Pirellulaceae</taxon>
        <taxon>Roseiconus</taxon>
    </lineage>
</organism>
<dbReference type="GO" id="GO:0040029">
    <property type="term" value="P:epigenetic regulation of gene expression"/>
    <property type="evidence" value="ECO:0007669"/>
    <property type="project" value="TreeGrafter"/>
</dbReference>
<dbReference type="Gene3D" id="3.40.800.20">
    <property type="entry name" value="Histone deacetylase domain"/>
    <property type="match status" value="1"/>
</dbReference>
<dbReference type="PANTHER" id="PTHR10625">
    <property type="entry name" value="HISTONE DEACETYLASE HDAC1-RELATED"/>
    <property type="match status" value="1"/>
</dbReference>
<dbReference type="RefSeq" id="WP_150076731.1">
    <property type="nucleotide sequence ID" value="NZ_VWOX01000006.1"/>
</dbReference>
<evidence type="ECO:0000313" key="4">
    <source>
        <dbReference type="Proteomes" id="UP000324479"/>
    </source>
</evidence>
<comment type="caution">
    <text evidence="3">The sequence shown here is derived from an EMBL/GenBank/DDBJ whole genome shotgun (WGS) entry which is preliminary data.</text>
</comment>
<dbReference type="SUPFAM" id="SSF52768">
    <property type="entry name" value="Arginase/deacetylase"/>
    <property type="match status" value="1"/>
</dbReference>
<dbReference type="PRINTS" id="PR01270">
    <property type="entry name" value="HDASUPER"/>
</dbReference>
<dbReference type="Pfam" id="PF00850">
    <property type="entry name" value="Hist_deacetyl"/>
    <property type="match status" value="1"/>
</dbReference>
<dbReference type="GO" id="GO:0004407">
    <property type="term" value="F:histone deacetylase activity"/>
    <property type="evidence" value="ECO:0007669"/>
    <property type="project" value="TreeGrafter"/>
</dbReference>